<organism evidence="2 3">
    <name type="scientific">Pseudoduganella flava</name>
    <dbReference type="NCBI Taxonomy" id="871742"/>
    <lineage>
        <taxon>Bacteria</taxon>
        <taxon>Pseudomonadati</taxon>
        <taxon>Pseudomonadota</taxon>
        <taxon>Betaproteobacteria</taxon>
        <taxon>Burkholderiales</taxon>
        <taxon>Oxalobacteraceae</taxon>
        <taxon>Telluria group</taxon>
        <taxon>Pseudoduganella</taxon>
    </lineage>
</organism>
<name>A0ABX6FPQ4_9BURK</name>
<dbReference type="PROSITE" id="PS51186">
    <property type="entry name" value="GNAT"/>
    <property type="match status" value="1"/>
</dbReference>
<evidence type="ECO:0000259" key="1">
    <source>
        <dbReference type="PROSITE" id="PS51186"/>
    </source>
</evidence>
<dbReference type="InterPro" id="IPR016181">
    <property type="entry name" value="Acyl_CoA_acyltransferase"/>
</dbReference>
<sequence>MAGQAMIKSAPYDSAAFGMPAWEIAEYTAATLAAADGMPGLQTIKVEPLADKALLQRHGFHYCDTLLATRAGAARLRPVAPRAGLTIARIDAGHADAAAALAICHGAFAHGRFHRDYQLPRAGADVRYDNWLRQLLAAGNVWGLYADGLLSGFIGHSGACLVLHAVAAECRGQGLAKHWWHLAASELFAAGHAEVTSSISAANVAIMNLYASLGFAFDHPQDVYHRIVPQAKEPT</sequence>
<evidence type="ECO:0000313" key="3">
    <source>
        <dbReference type="Proteomes" id="UP000437862"/>
    </source>
</evidence>
<dbReference type="Gene3D" id="3.40.630.30">
    <property type="match status" value="1"/>
</dbReference>
<dbReference type="EMBL" id="CP046904">
    <property type="protein sequence ID" value="QGZ39534.1"/>
    <property type="molecule type" value="Genomic_DNA"/>
</dbReference>
<reference evidence="2 3" key="1">
    <citation type="submission" date="2019-12" db="EMBL/GenBank/DDBJ databases">
        <title>Draft Genome Sequences of Six Type Strains of the Genus Massilia.</title>
        <authorList>
            <person name="Miess H."/>
            <person name="Frediansyah A."/>
            <person name="Goeker M."/>
            <person name="Gross H."/>
        </authorList>
    </citation>
    <scope>NUCLEOTIDE SEQUENCE [LARGE SCALE GENOMIC DNA]</scope>
    <source>
        <strain evidence="2 3">DSM 26639</strain>
    </source>
</reference>
<proteinExistence type="predicted"/>
<protein>
    <submittedName>
        <fullName evidence="2">GNAT family N-acetyltransferase</fullName>
    </submittedName>
</protein>
<accession>A0ABX6FPQ4</accession>
<dbReference type="SUPFAM" id="SSF55729">
    <property type="entry name" value="Acyl-CoA N-acyltransferases (Nat)"/>
    <property type="match status" value="1"/>
</dbReference>
<gene>
    <name evidence="2" type="ORF">GO485_11070</name>
</gene>
<dbReference type="Pfam" id="PF00583">
    <property type="entry name" value="Acetyltransf_1"/>
    <property type="match status" value="1"/>
</dbReference>
<keyword evidence="3" id="KW-1185">Reference proteome</keyword>
<dbReference type="Proteomes" id="UP000437862">
    <property type="component" value="Chromosome"/>
</dbReference>
<dbReference type="InterPro" id="IPR000182">
    <property type="entry name" value="GNAT_dom"/>
</dbReference>
<evidence type="ECO:0000313" key="2">
    <source>
        <dbReference type="EMBL" id="QGZ39534.1"/>
    </source>
</evidence>
<feature type="domain" description="N-acetyltransferase" evidence="1">
    <location>
        <begin position="85"/>
        <end position="234"/>
    </location>
</feature>